<keyword evidence="3" id="KW-0067">ATP-binding</keyword>
<evidence type="ECO:0000256" key="3">
    <source>
        <dbReference type="ARBA" id="ARBA00022840"/>
    </source>
</evidence>
<dbReference type="AlphaFoldDB" id="A0A0S4IN21"/>
<evidence type="ECO:0000256" key="1">
    <source>
        <dbReference type="ARBA" id="ARBA00006485"/>
    </source>
</evidence>
<dbReference type="GO" id="GO:0000307">
    <property type="term" value="C:cyclin-dependent protein kinase holoenzyme complex"/>
    <property type="evidence" value="ECO:0007669"/>
    <property type="project" value="TreeGrafter"/>
</dbReference>
<evidence type="ECO:0000256" key="2">
    <source>
        <dbReference type="ARBA" id="ARBA00022741"/>
    </source>
</evidence>
<dbReference type="GO" id="GO:0000082">
    <property type="term" value="P:G1/S transition of mitotic cell cycle"/>
    <property type="evidence" value="ECO:0007669"/>
    <property type="project" value="TreeGrafter"/>
</dbReference>
<feature type="region of interest" description="Disordered" evidence="4">
    <location>
        <begin position="234"/>
        <end position="253"/>
    </location>
</feature>
<dbReference type="EMBL" id="CYKH01000364">
    <property type="protein sequence ID" value="CUF59642.1"/>
    <property type="molecule type" value="Genomic_DNA"/>
</dbReference>
<dbReference type="OMA" id="IICAERE"/>
<dbReference type="GO" id="GO:0005634">
    <property type="term" value="C:nucleus"/>
    <property type="evidence" value="ECO:0007669"/>
    <property type="project" value="TreeGrafter"/>
</dbReference>
<comment type="similarity">
    <text evidence="1">Belongs to the protein kinase superfamily. CMGC Ser/Thr protein kinase family. CDC2/CDKX subfamily.</text>
</comment>
<feature type="domain" description="Protein kinase" evidence="5">
    <location>
        <begin position="47"/>
        <end position="382"/>
    </location>
</feature>
<sequence length="465" mass="50502">MFSAAPSSPTWSSYDGIDEDVEFSDLIEEGRAAGDADPLRKTLKHALKKIRMISRGAQGAVYSARRLLPASSSPPSSSANDSGNSDMVVAVKRLFHNDGGCYAAQNTIICAEREVMFLKRFASQPKQFPHMIQLLDILHAPARETCVVMEHCSFSLASAAIRAGKRVRDPPWPEKWDSHIVAHVFHEVLVALQELHRAGIVHRDVKLSNVMIRRDGAIRLVDFGSARDVVDAQAAEDMTTSSSSSSSGNATPPAVRTTLLYRSPEGLVGAVPVQHLFAQDSWGAGVVFAELLRGKHLFAAHGELAMINQVFSLIGAPTEESWPEYFHSAVAQSFSFQASPNIIKDKFERLTSASGVDLLSKLLCGNPRERISIHDAINHPYFVEEGVVVSHLTTSDSPRCGGEGSVVEEWSKIVCHADHIQKQQAASGGMSQWTAQNLMQQLLMGGGGGDDDDDDSGDDGVDDRF</sequence>
<dbReference type="PROSITE" id="PS00108">
    <property type="entry name" value="PROTEIN_KINASE_ST"/>
    <property type="match status" value="1"/>
</dbReference>
<dbReference type="Pfam" id="PF00069">
    <property type="entry name" value="Pkinase"/>
    <property type="match status" value="1"/>
</dbReference>
<dbReference type="GO" id="GO:0004693">
    <property type="term" value="F:cyclin-dependent protein serine/threonine kinase activity"/>
    <property type="evidence" value="ECO:0007669"/>
    <property type="project" value="TreeGrafter"/>
</dbReference>
<organism evidence="6 7">
    <name type="scientific">Bodo saltans</name>
    <name type="common">Flagellated protozoan</name>
    <dbReference type="NCBI Taxonomy" id="75058"/>
    <lineage>
        <taxon>Eukaryota</taxon>
        <taxon>Discoba</taxon>
        <taxon>Euglenozoa</taxon>
        <taxon>Kinetoplastea</taxon>
        <taxon>Metakinetoplastina</taxon>
        <taxon>Eubodonida</taxon>
        <taxon>Bodonidae</taxon>
        <taxon>Bodo</taxon>
    </lineage>
</organism>
<dbReference type="InterPro" id="IPR008271">
    <property type="entry name" value="Ser/Thr_kinase_AS"/>
</dbReference>
<dbReference type="Gene3D" id="3.30.200.20">
    <property type="entry name" value="Phosphorylase Kinase, domain 1"/>
    <property type="match status" value="1"/>
</dbReference>
<feature type="compositionally biased region" description="Acidic residues" evidence="4">
    <location>
        <begin position="449"/>
        <end position="465"/>
    </location>
</feature>
<dbReference type="Gene3D" id="1.10.510.10">
    <property type="entry name" value="Transferase(Phosphotransferase) domain 1"/>
    <property type="match status" value="1"/>
</dbReference>
<gene>
    <name evidence="6" type="ORF">BSAL_63865</name>
</gene>
<dbReference type="GO" id="GO:0005524">
    <property type="term" value="F:ATP binding"/>
    <property type="evidence" value="ECO:0007669"/>
    <property type="project" value="UniProtKB-KW"/>
</dbReference>
<dbReference type="Proteomes" id="UP000051952">
    <property type="component" value="Unassembled WGS sequence"/>
</dbReference>
<dbReference type="PANTHER" id="PTHR24056">
    <property type="entry name" value="CELL DIVISION PROTEIN KINASE"/>
    <property type="match status" value="1"/>
</dbReference>
<feature type="region of interest" description="Disordered" evidence="4">
    <location>
        <begin position="442"/>
        <end position="465"/>
    </location>
</feature>
<dbReference type="InterPro" id="IPR011009">
    <property type="entry name" value="Kinase-like_dom_sf"/>
</dbReference>
<evidence type="ECO:0000256" key="4">
    <source>
        <dbReference type="SAM" id="MobiDB-lite"/>
    </source>
</evidence>
<dbReference type="InterPro" id="IPR000719">
    <property type="entry name" value="Prot_kinase_dom"/>
</dbReference>
<accession>A0A0S4IN21</accession>
<evidence type="ECO:0000313" key="6">
    <source>
        <dbReference type="EMBL" id="CUF59642.1"/>
    </source>
</evidence>
<protein>
    <submittedName>
        <fullName evidence="6">Protein kinase, putative</fullName>
    </submittedName>
</protein>
<dbReference type="PROSITE" id="PS50011">
    <property type="entry name" value="PROTEIN_KINASE_DOM"/>
    <property type="match status" value="1"/>
</dbReference>
<dbReference type="OrthoDB" id="5979581at2759"/>
<keyword evidence="7" id="KW-1185">Reference proteome</keyword>
<keyword evidence="6" id="KW-0418">Kinase</keyword>
<dbReference type="GO" id="GO:0030332">
    <property type="term" value="F:cyclin binding"/>
    <property type="evidence" value="ECO:0007669"/>
    <property type="project" value="TreeGrafter"/>
</dbReference>
<proteinExistence type="inferred from homology"/>
<dbReference type="InterPro" id="IPR050108">
    <property type="entry name" value="CDK"/>
</dbReference>
<dbReference type="SMART" id="SM00220">
    <property type="entry name" value="S_TKc"/>
    <property type="match status" value="1"/>
</dbReference>
<dbReference type="PANTHER" id="PTHR24056:SF537">
    <property type="entry name" value="KINASE, PUTATIVE-RELATED"/>
    <property type="match status" value="1"/>
</dbReference>
<dbReference type="GO" id="GO:0010468">
    <property type="term" value="P:regulation of gene expression"/>
    <property type="evidence" value="ECO:0007669"/>
    <property type="project" value="TreeGrafter"/>
</dbReference>
<keyword evidence="6" id="KW-0808">Transferase</keyword>
<reference evidence="7" key="1">
    <citation type="submission" date="2015-09" db="EMBL/GenBank/DDBJ databases">
        <authorList>
            <consortium name="Pathogen Informatics"/>
        </authorList>
    </citation>
    <scope>NUCLEOTIDE SEQUENCE [LARGE SCALE GENOMIC DNA]</scope>
    <source>
        <strain evidence="7">Lake Konstanz</strain>
    </source>
</reference>
<evidence type="ECO:0000259" key="5">
    <source>
        <dbReference type="PROSITE" id="PS50011"/>
    </source>
</evidence>
<dbReference type="GO" id="GO:0007165">
    <property type="term" value="P:signal transduction"/>
    <property type="evidence" value="ECO:0007669"/>
    <property type="project" value="TreeGrafter"/>
</dbReference>
<name>A0A0S4IN21_BODSA</name>
<dbReference type="SUPFAM" id="SSF56112">
    <property type="entry name" value="Protein kinase-like (PK-like)"/>
    <property type="match status" value="1"/>
</dbReference>
<evidence type="ECO:0000313" key="7">
    <source>
        <dbReference type="Proteomes" id="UP000051952"/>
    </source>
</evidence>
<dbReference type="VEuPathDB" id="TriTrypDB:BSAL_63865"/>
<dbReference type="GO" id="GO:0010389">
    <property type="term" value="P:regulation of G2/M transition of mitotic cell cycle"/>
    <property type="evidence" value="ECO:0007669"/>
    <property type="project" value="TreeGrafter"/>
</dbReference>
<keyword evidence="2" id="KW-0547">Nucleotide-binding</keyword>
<dbReference type="GO" id="GO:0005737">
    <property type="term" value="C:cytoplasm"/>
    <property type="evidence" value="ECO:0007669"/>
    <property type="project" value="TreeGrafter"/>
</dbReference>